<evidence type="ECO:0000313" key="2">
    <source>
        <dbReference type="Proteomes" id="UP001056012"/>
    </source>
</evidence>
<dbReference type="Pfam" id="PF00702">
    <property type="entry name" value="Hydrolase"/>
    <property type="match status" value="1"/>
</dbReference>
<dbReference type="PANTHER" id="PTHR43611">
    <property type="entry name" value="ALPHA-D-GLUCOSE 1-PHOSPHATE PHOSPHATASE"/>
    <property type="match status" value="1"/>
</dbReference>
<dbReference type="NCBIfam" id="TIGR01509">
    <property type="entry name" value="HAD-SF-IA-v3"/>
    <property type="match status" value="1"/>
</dbReference>
<dbReference type="AlphaFoldDB" id="A0A9Q8Z8G6"/>
<proteinExistence type="predicted"/>
<dbReference type="InterPro" id="IPR006439">
    <property type="entry name" value="HAD-SF_hydro_IA"/>
</dbReference>
<name>A0A9Q8Z8G6_CURCL</name>
<dbReference type="InterPro" id="IPR008930">
    <property type="entry name" value="Terpenoid_cyclase/PrenylTrfase"/>
</dbReference>
<evidence type="ECO:0000313" key="1">
    <source>
        <dbReference type="EMBL" id="USP77671.1"/>
    </source>
</evidence>
<dbReference type="InterPro" id="IPR036412">
    <property type="entry name" value="HAD-like_sf"/>
</dbReference>
<evidence type="ECO:0008006" key="3">
    <source>
        <dbReference type="Google" id="ProtNLM"/>
    </source>
</evidence>
<dbReference type="InterPro" id="IPR023198">
    <property type="entry name" value="PGP-like_dom2"/>
</dbReference>
<dbReference type="Gene3D" id="1.50.10.20">
    <property type="match status" value="1"/>
</dbReference>
<dbReference type="SUPFAM" id="SSF48239">
    <property type="entry name" value="Terpenoid cyclases/Protein prenyltransferases"/>
    <property type="match status" value="1"/>
</dbReference>
<organism evidence="1 2">
    <name type="scientific">Curvularia clavata</name>
    <dbReference type="NCBI Taxonomy" id="95742"/>
    <lineage>
        <taxon>Eukaryota</taxon>
        <taxon>Fungi</taxon>
        <taxon>Dikarya</taxon>
        <taxon>Ascomycota</taxon>
        <taxon>Pezizomycotina</taxon>
        <taxon>Dothideomycetes</taxon>
        <taxon>Pleosporomycetidae</taxon>
        <taxon>Pleosporales</taxon>
        <taxon>Pleosporineae</taxon>
        <taxon>Pleosporaceae</taxon>
        <taxon>Curvularia</taxon>
    </lineage>
</organism>
<keyword evidence="2" id="KW-1185">Reference proteome</keyword>
<dbReference type="Proteomes" id="UP001056012">
    <property type="component" value="Chromosome 3"/>
</dbReference>
<reference evidence="1" key="1">
    <citation type="submission" date="2021-12" db="EMBL/GenBank/DDBJ databases">
        <title>Curvularia clavata genome.</title>
        <authorList>
            <person name="Cao Y."/>
        </authorList>
    </citation>
    <scope>NUCLEOTIDE SEQUENCE</scope>
    <source>
        <strain evidence="1">Yc1106</strain>
    </source>
</reference>
<protein>
    <recommendedName>
        <fullName evidence="3">HAD-like protein</fullName>
    </recommendedName>
</protein>
<dbReference type="InterPro" id="IPR023214">
    <property type="entry name" value="HAD_sf"/>
</dbReference>
<dbReference type="VEuPathDB" id="FungiDB:yc1106_04945"/>
<dbReference type="EMBL" id="CP089276">
    <property type="protein sequence ID" value="USP77671.1"/>
    <property type="molecule type" value="Genomic_DNA"/>
</dbReference>
<dbReference type="PANTHER" id="PTHR43611:SF3">
    <property type="entry name" value="FLAVIN MONONUCLEOTIDE HYDROLASE 1, CHLOROPLATIC"/>
    <property type="match status" value="1"/>
</dbReference>
<accession>A0A9Q8Z8G6</accession>
<dbReference type="CDD" id="cd02603">
    <property type="entry name" value="HAD_sEH-N_like"/>
    <property type="match status" value="1"/>
</dbReference>
<dbReference type="OrthoDB" id="2012566at2759"/>
<dbReference type="GO" id="GO:0016791">
    <property type="term" value="F:phosphatase activity"/>
    <property type="evidence" value="ECO:0007669"/>
    <property type="project" value="UniProtKB-ARBA"/>
</dbReference>
<dbReference type="SUPFAM" id="SSF56784">
    <property type="entry name" value="HAD-like"/>
    <property type="match status" value="1"/>
</dbReference>
<dbReference type="Gene3D" id="3.40.50.1000">
    <property type="entry name" value="HAD superfamily/HAD-like"/>
    <property type="match status" value="1"/>
</dbReference>
<sequence>MAIDLNTFQLPNGWANTNGTNQSQQRILVLDLGDVLFHYDSASNLTALSRQELQAVLLSNTWTELDRGHIGEDEALARIGKVLSLDPKAIKEGLSQCRKTLRVDQDIIDGISKLKKELNGKLKVYAMSNISKHDFVHLKSILSDWSLFDGEFISCEAGMAKPELNFFKHVLEKIGVSNPSSVIFIDDKIINVTSARSLGIQGIIFKSSKTMFRQLRNLLFDPVVRGRRYMSANARKHTSQIEGGPEFSDVFSQVLIHYELKDPSLLNLSSPDASEAQIKADIRSATTDAKTWNYFNGTAVGTTKHFPDDVDDTALALLAFSPPAASSNAILDRMIANRHDKDNLIMIYFCEERQRLCPFVTVNVLRVFYHYGRGAEVKGELDHVRDVLLNRGYIYGTCVYNSAEPFLYFMACLIHANPDQPEIQCLREPVAAALRERVGRQDDSFAVAARVLSCQKLGVWAQSDIEYLKEMQECDGGWEIGWLCHYNRSHKRIGNRGVPTAWAIKALEHQYRVHGEP</sequence>
<gene>
    <name evidence="1" type="ORF">yc1106_04945</name>
</gene>
<dbReference type="Gene3D" id="1.10.150.240">
    <property type="entry name" value="Putative phosphatase, domain 2"/>
    <property type="match status" value="1"/>
</dbReference>